<feature type="compositionally biased region" description="Low complexity" evidence="2">
    <location>
        <begin position="36"/>
        <end position="52"/>
    </location>
</feature>
<dbReference type="OMA" id="FEAEFQF"/>
<dbReference type="GO" id="GO:0000398">
    <property type="term" value="P:mRNA splicing, via spliceosome"/>
    <property type="evidence" value="ECO:0000318"/>
    <property type="project" value="GO_Central"/>
</dbReference>
<evidence type="ECO:0000313" key="4">
    <source>
        <dbReference type="Proteomes" id="UP000244005"/>
    </source>
</evidence>
<evidence type="ECO:0000256" key="1">
    <source>
        <dbReference type="ARBA" id="ARBA00011069"/>
    </source>
</evidence>
<evidence type="ECO:0000256" key="2">
    <source>
        <dbReference type="SAM" id="MobiDB-lite"/>
    </source>
</evidence>
<dbReference type="InterPro" id="IPR051112">
    <property type="entry name" value="CWC26_splicing_factor"/>
</dbReference>
<feature type="region of interest" description="Disordered" evidence="2">
    <location>
        <begin position="92"/>
        <end position="378"/>
    </location>
</feature>
<name>A0A2R6WRY5_MARPO</name>
<dbReference type="PANTHER" id="PTHR31809">
    <property type="entry name" value="BUD13 HOMOLOG"/>
    <property type="match status" value="1"/>
</dbReference>
<gene>
    <name evidence="3" type="ORF">MARPO_0062s0011</name>
</gene>
<sequence>MATSMQDYLKRYNATTTTRGDDEIKVKPKKKRKVKGGASSKLGNGVVIVDNDGVWKKEGKLDDDDPPDDEADKPTVIEDVDVKVMHRMEALKSHRPYLSVANDGSGWVTVKDDAEEGRDEISGDSERNRRVESRDLSPPRNRTDSFGLSPRKSRNDSPDMSPPRRRKQEDMSPPRKRNGSVDVSPPRRKNIDLSPPRRRNGSPDISPPRRRKDANLSPPRRRNGSPGTSSPRWRKDADLSPPRRRNGSPDISPPRRRKDADLSPPRRRNDSPEMSPRRRKDVDLSPPRRRNDSPDTSPPRRTRKDTDLSPPRRRNGSPDISPPRRRKDTDLSPPRRNPTRNDSPDLSPPRKKVSRFGEAMEGKNTKKPRMADGSVGGLKTEKEVVEEIQRKKAMEKKALADLDPSESGRGAETVYRDKRGRRLEGLEELLRQQKGEAKPVEQPLEWGKGLAQKKEMEAKFAELEAEKNKPFSRTRDDAELEKSLKEAVRWGDPMAHLVKKKMPEPVLPDFGASEEMKASGFIVPQDIPSHSWLKRGIAPPANRYGIKPGRHWDGVDRSTGYERDMFKAKNEKQAMEREAYLWSVSDM</sequence>
<feature type="compositionally biased region" description="Acidic residues" evidence="2">
    <location>
        <begin position="61"/>
        <end position="71"/>
    </location>
</feature>
<dbReference type="EMBL" id="KZ772734">
    <property type="protein sequence ID" value="PTQ36585.1"/>
    <property type="molecule type" value="Genomic_DNA"/>
</dbReference>
<dbReference type="OrthoDB" id="6022at2759"/>
<accession>A0A2R6WRY5</accession>
<dbReference type="EMBL" id="KZ772734">
    <property type="protein sequence ID" value="PTQ36584.1"/>
    <property type="molecule type" value="Genomic_DNA"/>
</dbReference>
<evidence type="ECO:0000313" key="3">
    <source>
        <dbReference type="EMBL" id="PTQ36584.1"/>
    </source>
</evidence>
<dbReference type="Proteomes" id="UP000244005">
    <property type="component" value="Unassembled WGS sequence"/>
</dbReference>
<feature type="region of interest" description="Disordered" evidence="2">
    <location>
        <begin position="1"/>
        <end position="76"/>
    </location>
</feature>
<dbReference type="PANTHER" id="PTHR31809:SF0">
    <property type="entry name" value="BUD13 HOMOLOG"/>
    <property type="match status" value="1"/>
</dbReference>
<reference evidence="3" key="2">
    <citation type="submission" date="2017-12" db="EMBL/GenBank/DDBJ databases">
        <title>WGS assembly of Marchantia polymorpha.</title>
        <authorList>
            <person name="Bowman J.L."/>
            <person name="Kohchi T."/>
            <person name="Yamato K.T."/>
            <person name="Jenkins J."/>
            <person name="Shu S."/>
            <person name="Ishizaki K."/>
            <person name="Yamaoka S."/>
            <person name="Nishihama R."/>
            <person name="Nakamura Y."/>
            <person name="Berger F."/>
            <person name="Adam C."/>
            <person name="Aki S.S."/>
            <person name="Althoff F."/>
            <person name="Araki T."/>
            <person name="Arteaga-Vazquez M.A."/>
            <person name="Balasubrmanian S."/>
            <person name="Bauer D."/>
            <person name="Boehm C.R."/>
            <person name="Briginshaw L."/>
            <person name="Caballero-Perez J."/>
            <person name="Catarino B."/>
            <person name="Chen F."/>
            <person name="Chiyoda S."/>
            <person name="Chovatia M."/>
            <person name="Davies K.M."/>
            <person name="Delmans M."/>
            <person name="Demura T."/>
            <person name="Dierschke T."/>
            <person name="Dolan L."/>
            <person name="Dorantes-Acosta A.E."/>
            <person name="Eklund D.M."/>
            <person name="Florent S.N."/>
            <person name="Flores-Sandoval E."/>
            <person name="Fujiyama A."/>
            <person name="Fukuzawa H."/>
            <person name="Galik B."/>
            <person name="Grimanelli D."/>
            <person name="Grimwood J."/>
            <person name="Grossniklaus U."/>
            <person name="Hamada T."/>
            <person name="Haseloff J."/>
            <person name="Hetherington A.J."/>
            <person name="Higo A."/>
            <person name="Hirakawa Y."/>
            <person name="Hundley H.N."/>
            <person name="Ikeda Y."/>
            <person name="Inoue K."/>
            <person name="Inoue S."/>
            <person name="Ishida S."/>
            <person name="Jia Q."/>
            <person name="Kakita M."/>
            <person name="Kanazawa T."/>
            <person name="Kawai Y."/>
            <person name="Kawashima T."/>
            <person name="Kennedy M."/>
            <person name="Kinose K."/>
            <person name="Kinoshita T."/>
            <person name="Kohara Y."/>
            <person name="Koide E."/>
            <person name="Komatsu K."/>
            <person name="Kopischke S."/>
            <person name="Kubo M."/>
            <person name="Kyozuka J."/>
            <person name="Lagercrantz U."/>
            <person name="Lin S.S."/>
            <person name="Lindquist E."/>
            <person name="Lipzen A.M."/>
            <person name="Lu C."/>
            <person name="Luna E.D."/>
            <person name="Martienssen R.A."/>
            <person name="Minamino N."/>
            <person name="Mizutani M."/>
            <person name="Mizutani M."/>
            <person name="Mochizuki N."/>
            <person name="Monte I."/>
            <person name="Mosher R."/>
            <person name="Nagasaki H."/>
            <person name="Nakagami H."/>
            <person name="Naramoto S."/>
            <person name="Nishitani K."/>
            <person name="Ohtani M."/>
            <person name="Okamoto T."/>
            <person name="Okumura M."/>
            <person name="Phillips J."/>
            <person name="Pollak B."/>
            <person name="Reinders A."/>
            <person name="Roevekamp M."/>
            <person name="Sano R."/>
            <person name="Sawa S."/>
            <person name="Schmid M.W."/>
            <person name="Shirakawa M."/>
            <person name="Solano R."/>
            <person name="Spunde A."/>
            <person name="Suetsugu N."/>
            <person name="Sugano S."/>
            <person name="Sugiyama A."/>
            <person name="Sun R."/>
            <person name="Suzuki Y."/>
            <person name="Takenaka M."/>
            <person name="Takezawa D."/>
            <person name="Tomogane H."/>
            <person name="Tsuzuki M."/>
            <person name="Ueda T."/>
            <person name="Umeda M."/>
            <person name="Ward J.M."/>
            <person name="Watanabe Y."/>
            <person name="Yazaki K."/>
            <person name="Yokoyama R."/>
            <person name="Yoshitake Y."/>
            <person name="Yotsui I."/>
            <person name="Zachgo S."/>
            <person name="Schmutz J."/>
        </authorList>
    </citation>
    <scope>NUCLEOTIDE SEQUENCE [LARGE SCALE GENOMIC DNA]</scope>
    <source>
        <strain evidence="3">Tak-1</strain>
    </source>
</reference>
<evidence type="ECO:0008006" key="5">
    <source>
        <dbReference type="Google" id="ProtNLM"/>
    </source>
</evidence>
<dbReference type="Gramene" id="Mp7g05140.2">
    <property type="protein sequence ID" value="Mp7g05140.2.cds1"/>
    <property type="gene ID" value="Mp7g05140"/>
</dbReference>
<keyword evidence="4" id="KW-1185">Reference proteome</keyword>
<feature type="compositionally biased region" description="Basic and acidic residues" evidence="2">
    <location>
        <begin position="119"/>
        <end position="143"/>
    </location>
</feature>
<dbReference type="AlphaFoldDB" id="A0A2R6WRY5"/>
<reference evidence="4" key="1">
    <citation type="journal article" date="2017" name="Cell">
        <title>Insights into land plant evolution garnered from the Marchantia polymorpha genome.</title>
        <authorList>
            <person name="Bowman J.L."/>
            <person name="Kohchi T."/>
            <person name="Yamato K.T."/>
            <person name="Jenkins J."/>
            <person name="Shu S."/>
            <person name="Ishizaki K."/>
            <person name="Yamaoka S."/>
            <person name="Nishihama R."/>
            <person name="Nakamura Y."/>
            <person name="Berger F."/>
            <person name="Adam C."/>
            <person name="Aki S.S."/>
            <person name="Althoff F."/>
            <person name="Araki T."/>
            <person name="Arteaga-Vazquez M.A."/>
            <person name="Balasubrmanian S."/>
            <person name="Barry K."/>
            <person name="Bauer D."/>
            <person name="Boehm C.R."/>
            <person name="Briginshaw L."/>
            <person name="Caballero-Perez J."/>
            <person name="Catarino B."/>
            <person name="Chen F."/>
            <person name="Chiyoda S."/>
            <person name="Chovatia M."/>
            <person name="Davies K.M."/>
            <person name="Delmans M."/>
            <person name="Demura T."/>
            <person name="Dierschke T."/>
            <person name="Dolan L."/>
            <person name="Dorantes-Acosta A.E."/>
            <person name="Eklund D.M."/>
            <person name="Florent S.N."/>
            <person name="Flores-Sandoval E."/>
            <person name="Fujiyama A."/>
            <person name="Fukuzawa H."/>
            <person name="Galik B."/>
            <person name="Grimanelli D."/>
            <person name="Grimwood J."/>
            <person name="Grossniklaus U."/>
            <person name="Hamada T."/>
            <person name="Haseloff J."/>
            <person name="Hetherington A.J."/>
            <person name="Higo A."/>
            <person name="Hirakawa Y."/>
            <person name="Hundley H.N."/>
            <person name="Ikeda Y."/>
            <person name="Inoue K."/>
            <person name="Inoue S.I."/>
            <person name="Ishida S."/>
            <person name="Jia Q."/>
            <person name="Kakita M."/>
            <person name="Kanazawa T."/>
            <person name="Kawai Y."/>
            <person name="Kawashima T."/>
            <person name="Kennedy M."/>
            <person name="Kinose K."/>
            <person name="Kinoshita T."/>
            <person name="Kohara Y."/>
            <person name="Koide E."/>
            <person name="Komatsu K."/>
            <person name="Kopischke S."/>
            <person name="Kubo M."/>
            <person name="Kyozuka J."/>
            <person name="Lagercrantz U."/>
            <person name="Lin S.S."/>
            <person name="Lindquist E."/>
            <person name="Lipzen A.M."/>
            <person name="Lu C.W."/>
            <person name="De Luna E."/>
            <person name="Martienssen R.A."/>
            <person name="Minamino N."/>
            <person name="Mizutani M."/>
            <person name="Mizutani M."/>
            <person name="Mochizuki N."/>
            <person name="Monte I."/>
            <person name="Mosher R."/>
            <person name="Nagasaki H."/>
            <person name="Nakagami H."/>
            <person name="Naramoto S."/>
            <person name="Nishitani K."/>
            <person name="Ohtani M."/>
            <person name="Okamoto T."/>
            <person name="Okumura M."/>
            <person name="Phillips J."/>
            <person name="Pollak B."/>
            <person name="Reinders A."/>
            <person name="Rovekamp M."/>
            <person name="Sano R."/>
            <person name="Sawa S."/>
            <person name="Schmid M.W."/>
            <person name="Shirakawa M."/>
            <person name="Solano R."/>
            <person name="Spunde A."/>
            <person name="Suetsugu N."/>
            <person name="Sugano S."/>
            <person name="Sugiyama A."/>
            <person name="Sun R."/>
            <person name="Suzuki Y."/>
            <person name="Takenaka M."/>
            <person name="Takezawa D."/>
            <person name="Tomogane H."/>
            <person name="Tsuzuki M."/>
            <person name="Ueda T."/>
            <person name="Umeda M."/>
            <person name="Ward J.M."/>
            <person name="Watanabe Y."/>
            <person name="Yazaki K."/>
            <person name="Yokoyama R."/>
            <person name="Yoshitake Y."/>
            <person name="Yotsui I."/>
            <person name="Zachgo S."/>
            <person name="Schmutz J."/>
        </authorList>
    </citation>
    <scope>NUCLEOTIDE SEQUENCE [LARGE SCALE GENOMIC DNA]</scope>
    <source>
        <strain evidence="4">Tak-1</strain>
    </source>
</reference>
<dbReference type="Pfam" id="PF09736">
    <property type="entry name" value="Bud13"/>
    <property type="match status" value="1"/>
</dbReference>
<comment type="similarity">
    <text evidence="1">Belongs to the CWC26 family.</text>
</comment>
<dbReference type="Gramene" id="Mp7g05140.1">
    <property type="protein sequence ID" value="Mp7g05140.1.cds1"/>
    <property type="gene ID" value="Mp7g05140"/>
</dbReference>
<protein>
    <recommendedName>
        <fullName evidence="5">BUD13 homolog</fullName>
    </recommendedName>
</protein>
<proteinExistence type="inferred from homology"/>
<dbReference type="InterPro" id="IPR018609">
    <property type="entry name" value="Bud13"/>
</dbReference>
<feature type="region of interest" description="Disordered" evidence="2">
    <location>
        <begin position="396"/>
        <end position="416"/>
    </location>
</feature>
<organism evidence="3 4">
    <name type="scientific">Marchantia polymorpha</name>
    <name type="common">Common liverwort</name>
    <name type="synonym">Marchantia aquatica</name>
    <dbReference type="NCBI Taxonomy" id="3197"/>
    <lineage>
        <taxon>Eukaryota</taxon>
        <taxon>Viridiplantae</taxon>
        <taxon>Streptophyta</taxon>
        <taxon>Embryophyta</taxon>
        <taxon>Marchantiophyta</taxon>
        <taxon>Marchantiopsida</taxon>
        <taxon>Marchantiidae</taxon>
        <taxon>Marchantiales</taxon>
        <taxon>Marchantiaceae</taxon>
        <taxon>Marchantia</taxon>
    </lineage>
</organism>
<dbReference type="GO" id="GO:0005684">
    <property type="term" value="C:U2-type spliceosomal complex"/>
    <property type="evidence" value="ECO:0000318"/>
    <property type="project" value="GO_Central"/>
</dbReference>